<dbReference type="RefSeq" id="WP_110425401.1">
    <property type="nucleotide sequence ID" value="NZ_JACFRB010000002.1"/>
</dbReference>
<dbReference type="EMBL" id="JACFRB010000002">
    <property type="protein sequence ID" value="MBI0106195.1"/>
    <property type="molecule type" value="Genomic_DNA"/>
</dbReference>
<keyword evidence="2" id="KW-1185">Reference proteome</keyword>
<evidence type="ECO:0000313" key="2">
    <source>
        <dbReference type="Proteomes" id="UP000766153"/>
    </source>
</evidence>
<accession>A0ABS0QXP0</accession>
<gene>
    <name evidence="1" type="ORF">H3T91_06785</name>
</gene>
<dbReference type="Proteomes" id="UP000766153">
    <property type="component" value="Unassembled WGS sequence"/>
</dbReference>
<sequence length="139" mass="15482">MTESAFKIKEINLRKSSGEINQAMAANGQIKNVHNDFNISYLALNEGQGPDNILNISLKCNIYTRREANSASVGELSANVEVIYQVLLSSAFDSKYIDDIMHSVWPYLRIGAAHQLQLINLGFIGEKLPLEVFPSKPEK</sequence>
<evidence type="ECO:0000313" key="1">
    <source>
        <dbReference type="EMBL" id="MBI0106195.1"/>
    </source>
</evidence>
<reference evidence="1 2" key="1">
    <citation type="submission" date="2020-07" db="EMBL/GenBank/DDBJ databases">
        <title>Isolated bacteria genomes of Apis mellifera.</title>
        <authorList>
            <person name="Wu J."/>
            <person name="Zheng H."/>
        </authorList>
    </citation>
    <scope>NUCLEOTIDE SEQUENCE [LARGE SCALE GENOMIC DNA]</scope>
    <source>
        <strain evidence="1 2">B14448H7</strain>
    </source>
</reference>
<evidence type="ECO:0008006" key="3">
    <source>
        <dbReference type="Google" id="ProtNLM"/>
    </source>
</evidence>
<name>A0ABS0QXP0_9BIFI</name>
<organism evidence="1 2">
    <name type="scientific">Bifidobacterium polysaccharolyticum</name>
    <dbReference type="NCBI Taxonomy" id="2750967"/>
    <lineage>
        <taxon>Bacteria</taxon>
        <taxon>Bacillati</taxon>
        <taxon>Actinomycetota</taxon>
        <taxon>Actinomycetes</taxon>
        <taxon>Bifidobacteriales</taxon>
        <taxon>Bifidobacteriaceae</taxon>
        <taxon>Bifidobacterium</taxon>
    </lineage>
</organism>
<protein>
    <recommendedName>
        <fullName evidence="3">Preprotein translocase subunit SecB</fullName>
    </recommendedName>
</protein>
<comment type="caution">
    <text evidence="1">The sequence shown here is derived from an EMBL/GenBank/DDBJ whole genome shotgun (WGS) entry which is preliminary data.</text>
</comment>
<proteinExistence type="predicted"/>